<organism evidence="13 14">
    <name type="scientific">Galeopterus variegatus</name>
    <name type="common">Malayan flying lemur</name>
    <name type="synonym">Cynocephalus variegatus</name>
    <dbReference type="NCBI Taxonomy" id="482537"/>
    <lineage>
        <taxon>Eukaryota</taxon>
        <taxon>Metazoa</taxon>
        <taxon>Chordata</taxon>
        <taxon>Craniata</taxon>
        <taxon>Vertebrata</taxon>
        <taxon>Euteleostomi</taxon>
        <taxon>Mammalia</taxon>
        <taxon>Eutheria</taxon>
        <taxon>Euarchontoglires</taxon>
        <taxon>Dermoptera</taxon>
        <taxon>Cynocephalidae</taxon>
        <taxon>Galeopterus</taxon>
    </lineage>
</organism>
<dbReference type="Proteomes" id="UP000694923">
    <property type="component" value="Unplaced"/>
</dbReference>
<dbReference type="PRINTS" id="PR01534">
    <property type="entry name" value="VOMERONASL1R"/>
</dbReference>
<evidence type="ECO:0000256" key="5">
    <source>
        <dbReference type="ARBA" id="ARBA00022692"/>
    </source>
</evidence>
<evidence type="ECO:0000256" key="1">
    <source>
        <dbReference type="ARBA" id="ARBA00004651"/>
    </source>
</evidence>
<dbReference type="SUPFAM" id="SSF81321">
    <property type="entry name" value="Family A G protein-coupled receptor-like"/>
    <property type="match status" value="1"/>
</dbReference>
<gene>
    <name evidence="14" type="primary">LOC103603176</name>
</gene>
<evidence type="ECO:0000256" key="4">
    <source>
        <dbReference type="ARBA" id="ARBA00022507"/>
    </source>
</evidence>
<evidence type="ECO:0000256" key="7">
    <source>
        <dbReference type="ARBA" id="ARBA00023040"/>
    </source>
</evidence>
<evidence type="ECO:0000256" key="2">
    <source>
        <dbReference type="ARBA" id="ARBA00010663"/>
    </source>
</evidence>
<keyword evidence="5 11" id="KW-0812">Transmembrane</keyword>
<reference evidence="14" key="1">
    <citation type="submission" date="2025-08" db="UniProtKB">
        <authorList>
            <consortium name="RefSeq"/>
        </authorList>
    </citation>
    <scope>IDENTIFICATION</scope>
</reference>
<feature type="transmembrane region" description="Helical" evidence="11">
    <location>
        <begin position="236"/>
        <end position="262"/>
    </location>
</feature>
<evidence type="ECO:0000256" key="8">
    <source>
        <dbReference type="ARBA" id="ARBA00023136"/>
    </source>
</evidence>
<evidence type="ECO:0000256" key="9">
    <source>
        <dbReference type="ARBA" id="ARBA00023170"/>
    </source>
</evidence>
<keyword evidence="4 11" id="KW-0589">Pheromone response</keyword>
<keyword evidence="13" id="KW-1185">Reference proteome</keyword>
<keyword evidence="3 11" id="KW-1003">Cell membrane</keyword>
<evidence type="ECO:0000256" key="10">
    <source>
        <dbReference type="ARBA" id="ARBA00023224"/>
    </source>
</evidence>
<dbReference type="PANTHER" id="PTHR24062">
    <property type="entry name" value="VOMERONASAL TYPE-1 RECEPTOR"/>
    <property type="match status" value="1"/>
</dbReference>
<comment type="similarity">
    <text evidence="2 11">Belongs to the G-protein coupled receptor 1 family.</text>
</comment>
<dbReference type="InterPro" id="IPR004072">
    <property type="entry name" value="Vmron_rcpt_1"/>
</dbReference>
<name>A0ABM0RZ42_GALVR</name>
<dbReference type="RefSeq" id="XP_008585883.1">
    <property type="nucleotide sequence ID" value="XM_008587661.1"/>
</dbReference>
<feature type="transmembrane region" description="Helical" evidence="11">
    <location>
        <begin position="86"/>
        <end position="108"/>
    </location>
</feature>
<evidence type="ECO:0000313" key="14">
    <source>
        <dbReference type="RefSeq" id="XP_008585883.1"/>
    </source>
</evidence>
<evidence type="ECO:0000256" key="3">
    <source>
        <dbReference type="ARBA" id="ARBA00022475"/>
    </source>
</evidence>
<keyword evidence="7 11" id="KW-0297">G-protein coupled receptor</keyword>
<dbReference type="InterPro" id="IPR017452">
    <property type="entry name" value="GPCR_Rhodpsn_7TM"/>
</dbReference>
<feature type="domain" description="G-protein coupled receptors family 1 profile" evidence="12">
    <location>
        <begin position="25"/>
        <end position="288"/>
    </location>
</feature>
<dbReference type="GeneID" id="103603176"/>
<feature type="transmembrane region" description="Helical" evidence="11">
    <location>
        <begin position="48"/>
        <end position="66"/>
    </location>
</feature>
<evidence type="ECO:0000256" key="11">
    <source>
        <dbReference type="RuleBase" id="RU364061"/>
    </source>
</evidence>
<evidence type="ECO:0000256" key="6">
    <source>
        <dbReference type="ARBA" id="ARBA00022989"/>
    </source>
</evidence>
<accession>A0ABM0RZ42</accession>
<keyword evidence="10 11" id="KW-0807">Transducer</keyword>
<comment type="subcellular location">
    <subcellularLocation>
        <location evidence="1 11">Cell membrane</location>
        <topology evidence="1 11">Multi-pass membrane protein</topology>
    </subcellularLocation>
</comment>
<evidence type="ECO:0000259" key="12">
    <source>
        <dbReference type="PROSITE" id="PS50262"/>
    </source>
</evidence>
<feature type="transmembrane region" description="Helical" evidence="11">
    <location>
        <begin position="12"/>
        <end position="36"/>
    </location>
</feature>
<evidence type="ECO:0000313" key="13">
    <source>
        <dbReference type="Proteomes" id="UP000694923"/>
    </source>
</evidence>
<feature type="transmembrane region" description="Helical" evidence="11">
    <location>
        <begin position="192"/>
        <end position="210"/>
    </location>
</feature>
<dbReference type="Pfam" id="PF03402">
    <property type="entry name" value="V1R"/>
    <property type="match status" value="1"/>
</dbReference>
<dbReference type="PROSITE" id="PS50262">
    <property type="entry name" value="G_PROTEIN_RECEP_F1_2"/>
    <property type="match status" value="1"/>
</dbReference>
<dbReference type="Gene3D" id="1.20.1070.10">
    <property type="entry name" value="Rhodopsin 7-helix transmembrane proteins"/>
    <property type="match status" value="1"/>
</dbReference>
<protein>
    <recommendedName>
        <fullName evidence="11">Vomeronasal type-1 receptor</fullName>
    </recommendedName>
</protein>
<keyword evidence="8 11" id="KW-0472">Membrane</keyword>
<keyword evidence="6 11" id="KW-1133">Transmembrane helix</keyword>
<feature type="transmembrane region" description="Helical" evidence="11">
    <location>
        <begin position="268"/>
        <end position="289"/>
    </location>
</feature>
<keyword evidence="9 11" id="KW-0675">Receptor</keyword>
<proteinExistence type="inferred from homology"/>
<feature type="transmembrane region" description="Helical" evidence="11">
    <location>
        <begin position="128"/>
        <end position="149"/>
    </location>
</feature>
<sequence>MDRMGSETLEMGIIFLTQTGIGILGNSFLLCLYIFILLTEYKLRHIDLILKQLVLANLLVLFSKGVPQTMAAFGLKYFLNDAGCKVVFYFHRVATGVSFSTVCLFNGFQVIKLNSSVCRRLELKMRSLKFIGFCCCLCWILHLMINAFVPITVNGPLNSKNLSVKTNYGHCSWNMRIRFKILNMIIYFSPEIMSLGFMIWASIFMVVILLRHKRRVCHIHGHRLSPRPSHEARATYIILILVSSFVSLYSFSTISTISMTLFANPGQWMMNSFVVVTSCFPTFSPFVLISSYTRVSQLCFAQCAKKSFFS</sequence>